<organism evidence="4 5">
    <name type="scientific">Corchorus olitorius</name>
    <dbReference type="NCBI Taxonomy" id="93759"/>
    <lineage>
        <taxon>Eukaryota</taxon>
        <taxon>Viridiplantae</taxon>
        <taxon>Streptophyta</taxon>
        <taxon>Embryophyta</taxon>
        <taxon>Tracheophyta</taxon>
        <taxon>Spermatophyta</taxon>
        <taxon>Magnoliopsida</taxon>
        <taxon>eudicotyledons</taxon>
        <taxon>Gunneridae</taxon>
        <taxon>Pentapetalae</taxon>
        <taxon>rosids</taxon>
        <taxon>malvids</taxon>
        <taxon>Malvales</taxon>
        <taxon>Malvaceae</taxon>
        <taxon>Grewioideae</taxon>
        <taxon>Apeibeae</taxon>
        <taxon>Corchorus</taxon>
    </lineage>
</organism>
<dbReference type="PANTHER" id="PTHR33142:SF40">
    <property type="entry name" value="CYCLIN-DEPENDENT PROTEIN KINASE INHIBITOR SMR6"/>
    <property type="match status" value="1"/>
</dbReference>
<evidence type="ECO:0000313" key="5">
    <source>
        <dbReference type="Proteomes" id="UP000187203"/>
    </source>
</evidence>
<comment type="caution">
    <text evidence="4">The sequence shown here is derived from an EMBL/GenBank/DDBJ whole genome shotgun (WGS) entry which is preliminary data.</text>
</comment>
<evidence type="ECO:0000256" key="1">
    <source>
        <dbReference type="ARBA" id="ARBA00023013"/>
    </source>
</evidence>
<evidence type="ECO:0000256" key="3">
    <source>
        <dbReference type="SAM" id="MobiDB-lite"/>
    </source>
</evidence>
<keyword evidence="2" id="KW-0131">Cell cycle</keyword>
<name>A0A1R3II86_9ROSI</name>
<feature type="region of interest" description="Disordered" evidence="3">
    <location>
        <begin position="45"/>
        <end position="100"/>
    </location>
</feature>
<dbReference type="EMBL" id="AWUE01018155">
    <property type="protein sequence ID" value="OMO82299.1"/>
    <property type="molecule type" value="Genomic_DNA"/>
</dbReference>
<protein>
    <submittedName>
        <fullName evidence="4">Uncharacterized protein</fullName>
    </submittedName>
</protein>
<evidence type="ECO:0000256" key="2">
    <source>
        <dbReference type="ARBA" id="ARBA00023306"/>
    </source>
</evidence>
<proteinExistence type="predicted"/>
<dbReference type="GO" id="GO:0004860">
    <property type="term" value="F:protein kinase inhibitor activity"/>
    <property type="evidence" value="ECO:0007669"/>
    <property type="project" value="UniProtKB-KW"/>
</dbReference>
<accession>A0A1R3II86</accession>
<sequence length="115" mass="12637">MVISVNPKEDAQQTLPERIAKLSINVKEEEKECHVSAQAASGICEGENESCRTPTGRENKIPEPLTCPPAPRAVRKRKGSSSSPSAEKDEARKIVNDQEMIEVIFCPDDHPQDSP</sequence>
<keyword evidence="5" id="KW-1185">Reference proteome</keyword>
<dbReference type="InterPro" id="IPR040389">
    <property type="entry name" value="SMR"/>
</dbReference>
<evidence type="ECO:0000313" key="4">
    <source>
        <dbReference type="EMBL" id="OMO82299.1"/>
    </source>
</evidence>
<feature type="compositionally biased region" description="Basic and acidic residues" evidence="3">
    <location>
        <begin position="86"/>
        <end position="96"/>
    </location>
</feature>
<keyword evidence="1" id="KW-0649">Protein kinase inhibitor</keyword>
<dbReference type="AlphaFoldDB" id="A0A1R3II86"/>
<dbReference type="GO" id="GO:0032875">
    <property type="term" value="P:regulation of DNA endoreduplication"/>
    <property type="evidence" value="ECO:0007669"/>
    <property type="project" value="InterPro"/>
</dbReference>
<gene>
    <name evidence="4" type="ORF">COLO4_23108</name>
</gene>
<reference evidence="5" key="1">
    <citation type="submission" date="2013-09" db="EMBL/GenBank/DDBJ databases">
        <title>Corchorus olitorius genome sequencing.</title>
        <authorList>
            <person name="Alam M."/>
            <person name="Haque M.S."/>
            <person name="Islam M.S."/>
            <person name="Emdad E.M."/>
            <person name="Islam M.M."/>
            <person name="Ahmed B."/>
            <person name="Halim A."/>
            <person name="Hossen Q.M.M."/>
            <person name="Hossain M.Z."/>
            <person name="Ahmed R."/>
            <person name="Khan M.M."/>
            <person name="Islam R."/>
            <person name="Rashid M.M."/>
            <person name="Khan S.A."/>
            <person name="Rahman M.S."/>
            <person name="Alam M."/>
            <person name="Yahiya A.S."/>
            <person name="Khan M.S."/>
            <person name="Azam M.S."/>
            <person name="Haque T."/>
            <person name="Lashkar M.Z.H."/>
            <person name="Akhand A.I."/>
            <person name="Morshed G."/>
            <person name="Roy S."/>
            <person name="Uddin K.S."/>
            <person name="Rabeya T."/>
            <person name="Hossain A.S."/>
            <person name="Chowdhury A."/>
            <person name="Snigdha A.R."/>
            <person name="Mortoza M.S."/>
            <person name="Matin S.A."/>
            <person name="Hoque S.M.E."/>
            <person name="Islam M.K."/>
            <person name="Roy D.K."/>
            <person name="Haider R."/>
            <person name="Moosa M.M."/>
            <person name="Elias S.M."/>
            <person name="Hasan A.M."/>
            <person name="Jahan S."/>
            <person name="Shafiuddin M."/>
            <person name="Mahmood N."/>
            <person name="Shommy N.S."/>
        </authorList>
    </citation>
    <scope>NUCLEOTIDE SEQUENCE [LARGE SCALE GENOMIC DNA]</scope>
    <source>
        <strain evidence="5">cv. O-4</strain>
    </source>
</reference>
<dbReference type="OrthoDB" id="662905at2759"/>
<dbReference type="PANTHER" id="PTHR33142">
    <property type="entry name" value="CYCLIN-DEPENDENT PROTEIN KINASE INHIBITOR SMR13"/>
    <property type="match status" value="1"/>
</dbReference>
<dbReference type="Proteomes" id="UP000187203">
    <property type="component" value="Unassembled WGS sequence"/>
</dbReference>